<dbReference type="GO" id="GO:0030246">
    <property type="term" value="F:carbohydrate binding"/>
    <property type="evidence" value="ECO:0007669"/>
    <property type="project" value="UniProtKB-UniRule"/>
</dbReference>
<dbReference type="OrthoDB" id="5871144at2759"/>
<reference evidence="5 6" key="1">
    <citation type="submission" date="2014-03" db="EMBL/GenBank/DDBJ databases">
        <title>Draft genome of the hookworm Oesophagostomum dentatum.</title>
        <authorList>
            <person name="Mitreva M."/>
        </authorList>
    </citation>
    <scope>NUCLEOTIDE SEQUENCE [LARGE SCALE GENOMIC DNA]</scope>
    <source>
        <strain evidence="5 6">OD-Hann</strain>
    </source>
</reference>
<accession>A0A0B1SX64</accession>
<keyword evidence="6" id="KW-1185">Reference proteome</keyword>
<dbReference type="Gene3D" id="2.60.120.200">
    <property type="match status" value="1"/>
</dbReference>
<sequence length="433" mass="46155">MQLATAKDIAILVTVPIAKHGKITASARIDGKFTSEVDKPIFVPAEAKFTLHLRIAQFVVEIYYNDDHLLDFVHRANPMDIKEVHIEGPLIVEEVVFSPPQGASLDPAPSYEQATSMGSEPVKEFRHLTIGKSYIFGAPVPYAYLSFLGPPSSSLTPTPAPSSGTSSTSVLIPTPGPPQISQGSSHVVNQPIAGIPLPAGVDVLHRTPDLTSKGLSSATTSTNPFSTSLSAASSSASPSGSTYSKPPLYDKPSLVPTAFEQARNYANLPTTSPYVTSPIPTPPPATTSSSSSAMTVLQPTSFQQIPVLPQQSQPTPYPSSSQAMQPLPSAGPVLGMPYPQMVPQYQTYTPGVNPYQYQQYPPGVPAPPGAAASFTYAMHPHYNAYQQPYQYAYPPGPYSAGYPQSSYPGYPIVYAPGCHVSLCMCSYSVIQNF</sequence>
<dbReference type="AlphaFoldDB" id="A0A0B1SX64"/>
<dbReference type="Proteomes" id="UP000053660">
    <property type="component" value="Unassembled WGS sequence"/>
</dbReference>
<name>A0A0B1SX64_OESDE</name>
<feature type="region of interest" description="Disordered" evidence="3">
    <location>
        <begin position="269"/>
        <end position="294"/>
    </location>
</feature>
<evidence type="ECO:0000259" key="4">
    <source>
        <dbReference type="PROSITE" id="PS51304"/>
    </source>
</evidence>
<dbReference type="PROSITE" id="PS51304">
    <property type="entry name" value="GALECTIN"/>
    <property type="match status" value="1"/>
</dbReference>
<feature type="compositionally biased region" description="Low complexity" evidence="3">
    <location>
        <begin position="269"/>
        <end position="278"/>
    </location>
</feature>
<evidence type="ECO:0000313" key="6">
    <source>
        <dbReference type="Proteomes" id="UP000053660"/>
    </source>
</evidence>
<dbReference type="Pfam" id="PF00337">
    <property type="entry name" value="Gal-bind_lectin"/>
    <property type="match status" value="1"/>
</dbReference>
<feature type="domain" description="Galectin" evidence="4">
    <location>
        <begin position="1"/>
        <end position="98"/>
    </location>
</feature>
<dbReference type="EMBL" id="KN557050">
    <property type="protein sequence ID" value="KHJ87770.1"/>
    <property type="molecule type" value="Genomic_DNA"/>
</dbReference>
<protein>
    <recommendedName>
        <fullName evidence="2">Galectin</fullName>
    </recommendedName>
</protein>
<feature type="region of interest" description="Disordered" evidence="3">
    <location>
        <begin position="154"/>
        <end position="185"/>
    </location>
</feature>
<feature type="compositionally biased region" description="Low complexity" evidence="3">
    <location>
        <begin position="154"/>
        <end position="171"/>
    </location>
</feature>
<evidence type="ECO:0000256" key="2">
    <source>
        <dbReference type="RuleBase" id="RU102079"/>
    </source>
</evidence>
<evidence type="ECO:0000313" key="5">
    <source>
        <dbReference type="EMBL" id="KHJ87770.1"/>
    </source>
</evidence>
<feature type="compositionally biased region" description="Low complexity" evidence="3">
    <location>
        <begin position="226"/>
        <end position="244"/>
    </location>
</feature>
<evidence type="ECO:0000256" key="1">
    <source>
        <dbReference type="ARBA" id="ARBA00022734"/>
    </source>
</evidence>
<gene>
    <name evidence="5" type="ORF">OESDEN_12447</name>
</gene>
<dbReference type="InterPro" id="IPR001079">
    <property type="entry name" value="Galectin_CRD"/>
</dbReference>
<evidence type="ECO:0000256" key="3">
    <source>
        <dbReference type="SAM" id="MobiDB-lite"/>
    </source>
</evidence>
<organism evidence="5 6">
    <name type="scientific">Oesophagostomum dentatum</name>
    <name type="common">Nodular worm</name>
    <dbReference type="NCBI Taxonomy" id="61180"/>
    <lineage>
        <taxon>Eukaryota</taxon>
        <taxon>Metazoa</taxon>
        <taxon>Ecdysozoa</taxon>
        <taxon>Nematoda</taxon>
        <taxon>Chromadorea</taxon>
        <taxon>Rhabditida</taxon>
        <taxon>Rhabditina</taxon>
        <taxon>Rhabditomorpha</taxon>
        <taxon>Strongyloidea</taxon>
        <taxon>Strongylidae</taxon>
        <taxon>Oesophagostomum</taxon>
    </lineage>
</organism>
<feature type="region of interest" description="Disordered" evidence="3">
    <location>
        <begin position="211"/>
        <end position="250"/>
    </location>
</feature>
<feature type="compositionally biased region" description="Polar residues" evidence="3">
    <location>
        <begin position="211"/>
        <end position="225"/>
    </location>
</feature>
<keyword evidence="1 2" id="KW-0430">Lectin</keyword>
<proteinExistence type="predicted"/>